<dbReference type="SUPFAM" id="SSF55073">
    <property type="entry name" value="Nucleotide cyclase"/>
    <property type="match status" value="1"/>
</dbReference>
<reference evidence="7 8" key="1">
    <citation type="submission" date="2020-03" db="EMBL/GenBank/DDBJ databases">
        <title>Draft Genome Sequence of 2-Methylisoborneol Producing Pseudanabaena yagii Strain GIHE-NHR1 Isolated from North Han River in South Korea.</title>
        <authorList>
            <person name="Jeong J."/>
        </authorList>
    </citation>
    <scope>NUCLEOTIDE SEQUENCE [LARGE SCALE GENOMIC DNA]</scope>
    <source>
        <strain evidence="7 8">GIHE-NHR1</strain>
    </source>
</reference>
<keyword evidence="8" id="KW-1185">Reference proteome</keyword>
<dbReference type="SMART" id="SM00448">
    <property type="entry name" value="REC"/>
    <property type="match status" value="1"/>
</dbReference>
<dbReference type="Gene3D" id="3.30.450.40">
    <property type="match status" value="1"/>
</dbReference>
<dbReference type="PANTHER" id="PTHR45138:SF9">
    <property type="entry name" value="DIGUANYLATE CYCLASE DGCM-RELATED"/>
    <property type="match status" value="1"/>
</dbReference>
<dbReference type="InterPro" id="IPR003018">
    <property type="entry name" value="GAF"/>
</dbReference>
<dbReference type="NCBIfam" id="TIGR00254">
    <property type="entry name" value="GGDEF"/>
    <property type="match status" value="1"/>
</dbReference>
<feature type="modified residue" description="4-aspartylphosphate" evidence="3">
    <location>
        <position position="67"/>
    </location>
</feature>
<dbReference type="InterPro" id="IPR029016">
    <property type="entry name" value="GAF-like_dom_sf"/>
</dbReference>
<evidence type="ECO:0000313" key="8">
    <source>
        <dbReference type="Proteomes" id="UP000738376"/>
    </source>
</evidence>
<dbReference type="InterPro" id="IPR001789">
    <property type="entry name" value="Sig_transdc_resp-reg_receiver"/>
</dbReference>
<dbReference type="Pfam" id="PF00990">
    <property type="entry name" value="GGDEF"/>
    <property type="match status" value="1"/>
</dbReference>
<evidence type="ECO:0000256" key="2">
    <source>
        <dbReference type="ARBA" id="ARBA00022777"/>
    </source>
</evidence>
<gene>
    <name evidence="7" type="ORF">HC246_17445</name>
</gene>
<keyword evidence="1" id="KW-0808">Transferase</keyword>
<feature type="domain" description="Phytochrome chromophore attachment site" evidence="4">
    <location>
        <begin position="186"/>
        <end position="334"/>
    </location>
</feature>
<dbReference type="EMBL" id="JAAVJL010000002">
    <property type="protein sequence ID" value="NMF59754.1"/>
    <property type="molecule type" value="Genomic_DNA"/>
</dbReference>
<dbReference type="Proteomes" id="UP000738376">
    <property type="component" value="Unassembled WGS sequence"/>
</dbReference>
<evidence type="ECO:0000256" key="3">
    <source>
        <dbReference type="PROSITE-ProRule" id="PRU00169"/>
    </source>
</evidence>
<dbReference type="InterPro" id="IPR043128">
    <property type="entry name" value="Rev_trsase/Diguanyl_cyclase"/>
</dbReference>
<evidence type="ECO:0000313" key="7">
    <source>
        <dbReference type="EMBL" id="NMF59754.1"/>
    </source>
</evidence>
<evidence type="ECO:0000259" key="6">
    <source>
        <dbReference type="PROSITE" id="PS50887"/>
    </source>
</evidence>
<proteinExistence type="predicted"/>
<dbReference type="SUPFAM" id="SSF55781">
    <property type="entry name" value="GAF domain-like"/>
    <property type="match status" value="1"/>
</dbReference>
<feature type="domain" description="Response regulatory" evidence="5">
    <location>
        <begin position="18"/>
        <end position="134"/>
    </location>
</feature>
<keyword evidence="3" id="KW-0597">Phosphoprotein</keyword>
<dbReference type="Pfam" id="PF01590">
    <property type="entry name" value="GAF"/>
    <property type="match status" value="1"/>
</dbReference>
<comment type="caution">
    <text evidence="7">The sequence shown here is derived from an EMBL/GenBank/DDBJ whole genome shotgun (WGS) entry which is preliminary data.</text>
</comment>
<accession>A0ABX1LYF8</accession>
<name>A0ABX1LYF8_9CYAN</name>
<dbReference type="PROSITE" id="PS50110">
    <property type="entry name" value="RESPONSE_REGULATORY"/>
    <property type="match status" value="1"/>
</dbReference>
<feature type="domain" description="GGDEF" evidence="6">
    <location>
        <begin position="389"/>
        <end position="526"/>
    </location>
</feature>
<dbReference type="InterPro" id="IPR000160">
    <property type="entry name" value="GGDEF_dom"/>
</dbReference>
<dbReference type="PROSITE" id="PS50887">
    <property type="entry name" value="GGDEF"/>
    <property type="match status" value="1"/>
</dbReference>
<dbReference type="PANTHER" id="PTHR45138">
    <property type="entry name" value="REGULATORY COMPONENTS OF SENSORY TRANSDUCTION SYSTEM"/>
    <property type="match status" value="1"/>
</dbReference>
<dbReference type="InterPro" id="IPR011006">
    <property type="entry name" value="CheY-like_superfamily"/>
</dbReference>
<sequence length="526" mass="60030">MTPQIAQTNYPNIKTYPNILIVDNTLENLQLLASMLTNEGYSVRKTTSGKMAVKFVSALPPDLILLDINMPDLNGYQVCRQLKESPQTCDIPVVFISAIDHLGNKVKAFEAGGVDYITKPFQEQEVLMRVKNQLLIQKQKQKLIDQNQILQAEIASRQQAELTLRKQIEREKLLAVVIRHIRQSLDLDEILLTTVTEARQILQSDRTLIYKAEPDTAGVIVSESDAPNVVNLQQYTLPTDIFPRSHHDLYLQGRIRSVVDIEQDHMSACLVNTLKWLGVKSKLVVPIVTNFHGHSENQLSSQDELWGLLVFHQCFSTRQWQQSEIELIQQLANQVAIALQQSHLYQQLQKANQELEKIAITDPLTHIVNRRGFDQYFHKEWQRMLREQNPISLILCDIDYFKNYNDTYGHPAGDRCLFQVAGLLRCQVKRPADMVARYGGEEFVIILPNTNEAGASQIVEDIRQELTNLNIHHGNSRVADYVTLSFGIACTIPQASELPQDLIDRADQALYQAKENGRNCQWIFQV</sequence>
<protein>
    <submittedName>
        <fullName evidence="7">Diguanylate cyclase</fullName>
    </submittedName>
</protein>
<dbReference type="PROSITE" id="PS50046">
    <property type="entry name" value="PHYTOCHROME_2"/>
    <property type="match status" value="1"/>
</dbReference>
<dbReference type="CDD" id="cd19920">
    <property type="entry name" value="REC_PA4781-like"/>
    <property type="match status" value="1"/>
</dbReference>
<dbReference type="Gene3D" id="3.40.50.2300">
    <property type="match status" value="1"/>
</dbReference>
<dbReference type="InterPro" id="IPR050469">
    <property type="entry name" value="Diguanylate_Cyclase"/>
</dbReference>
<dbReference type="Gene3D" id="3.30.70.270">
    <property type="match status" value="1"/>
</dbReference>
<keyword evidence="2" id="KW-0418">Kinase</keyword>
<dbReference type="InterPro" id="IPR029787">
    <property type="entry name" value="Nucleotide_cyclase"/>
</dbReference>
<evidence type="ECO:0000256" key="1">
    <source>
        <dbReference type="ARBA" id="ARBA00022679"/>
    </source>
</evidence>
<dbReference type="SUPFAM" id="SSF52172">
    <property type="entry name" value="CheY-like"/>
    <property type="match status" value="1"/>
</dbReference>
<dbReference type="InterPro" id="IPR016132">
    <property type="entry name" value="Phyto_chromo_attachment"/>
</dbReference>
<dbReference type="SMART" id="SM00065">
    <property type="entry name" value="GAF"/>
    <property type="match status" value="1"/>
</dbReference>
<dbReference type="SMART" id="SM00267">
    <property type="entry name" value="GGDEF"/>
    <property type="match status" value="1"/>
</dbReference>
<dbReference type="CDD" id="cd01949">
    <property type="entry name" value="GGDEF"/>
    <property type="match status" value="1"/>
</dbReference>
<organism evidence="7 8">
    <name type="scientific">Pseudanabaena yagii GIHE-NHR1</name>
    <dbReference type="NCBI Taxonomy" id="2722753"/>
    <lineage>
        <taxon>Bacteria</taxon>
        <taxon>Bacillati</taxon>
        <taxon>Cyanobacteriota</taxon>
        <taxon>Cyanophyceae</taxon>
        <taxon>Pseudanabaenales</taxon>
        <taxon>Pseudanabaenaceae</taxon>
        <taxon>Pseudanabaena</taxon>
        <taxon>Pseudanabaena yagii</taxon>
    </lineage>
</organism>
<evidence type="ECO:0000259" key="4">
    <source>
        <dbReference type="PROSITE" id="PS50046"/>
    </source>
</evidence>
<dbReference type="RefSeq" id="WP_169364746.1">
    <property type="nucleotide sequence ID" value="NZ_JAAVJL010000002.1"/>
</dbReference>
<evidence type="ECO:0000259" key="5">
    <source>
        <dbReference type="PROSITE" id="PS50110"/>
    </source>
</evidence>
<dbReference type="Pfam" id="PF00072">
    <property type="entry name" value="Response_reg"/>
    <property type="match status" value="1"/>
</dbReference>